<proteinExistence type="predicted"/>
<evidence type="ECO:0000313" key="3">
    <source>
        <dbReference type="Proteomes" id="UP000707206"/>
    </source>
</evidence>
<dbReference type="InterPro" id="IPR029063">
    <property type="entry name" value="SAM-dependent_MTases_sf"/>
</dbReference>
<sequence>MITELTRHIIQWDIKSWSKALEYWERSIDWEKIQNGLELGGREGGLSLWLALKGKKTICSDLINTKKTAEQLHLRYNISSLITYQDIDAADIPYEDYFDIIVFKSIIGGIGRNNNFKGQQKVFKEIYKALKPGGKLLFAENLLASPFHQRLRKRYVKWGNTWRYVTLKEMREFLKDFSSVDIKTTGVLATFGRNERQRIFLSTIDDLILNKACPENWKYIIYGIAEK</sequence>
<keyword evidence="2" id="KW-0808">Transferase</keyword>
<dbReference type="Proteomes" id="UP000707206">
    <property type="component" value="Unassembled WGS sequence"/>
</dbReference>
<organism evidence="2 3">
    <name type="scientific">Pelagihabitans pacificus</name>
    <dbReference type="NCBI Taxonomy" id="2696054"/>
    <lineage>
        <taxon>Bacteria</taxon>
        <taxon>Pseudomonadati</taxon>
        <taxon>Bacteroidota</taxon>
        <taxon>Flavobacteriia</taxon>
        <taxon>Flavobacteriales</taxon>
        <taxon>Flavobacteriaceae</taxon>
        <taxon>Pelagihabitans</taxon>
    </lineage>
</organism>
<comment type="caution">
    <text evidence="2">The sequence shown here is derived from an EMBL/GenBank/DDBJ whole genome shotgun (WGS) entry which is preliminary data.</text>
</comment>
<dbReference type="RefSeq" id="WP_152575578.1">
    <property type="nucleotide sequence ID" value="NZ_VIKU02000006.1"/>
</dbReference>
<reference evidence="2" key="2">
    <citation type="submission" date="2020-03" db="EMBL/GenBank/DDBJ databases">
        <title>Flavobacteriaceae bacterium strain TP-CH-4, a member of the family Flavobacteriaceae isolated from a deep-sea seamount.</title>
        <authorList>
            <person name="Zhang D.-C."/>
        </authorList>
    </citation>
    <scope>NUCLEOTIDE SEQUENCE</scope>
    <source>
        <strain evidence="2">TP-CH-4</strain>
    </source>
</reference>
<keyword evidence="3" id="KW-1185">Reference proteome</keyword>
<dbReference type="Pfam" id="PF08241">
    <property type="entry name" value="Methyltransf_11"/>
    <property type="match status" value="1"/>
</dbReference>
<evidence type="ECO:0000313" key="2">
    <source>
        <dbReference type="EMBL" id="NHF61074.1"/>
    </source>
</evidence>
<dbReference type="SUPFAM" id="SSF53335">
    <property type="entry name" value="S-adenosyl-L-methionine-dependent methyltransferases"/>
    <property type="match status" value="1"/>
</dbReference>
<protein>
    <submittedName>
        <fullName evidence="2">Class I SAM-dependent methyltransferase</fullName>
    </submittedName>
</protein>
<dbReference type="GO" id="GO:0032259">
    <property type="term" value="P:methylation"/>
    <property type="evidence" value="ECO:0007669"/>
    <property type="project" value="UniProtKB-KW"/>
</dbReference>
<gene>
    <name evidence="2" type="ORF">FK220_017110</name>
</gene>
<evidence type="ECO:0000259" key="1">
    <source>
        <dbReference type="Pfam" id="PF08241"/>
    </source>
</evidence>
<feature type="domain" description="Methyltransferase type 11" evidence="1">
    <location>
        <begin position="37"/>
        <end position="138"/>
    </location>
</feature>
<dbReference type="AlphaFoldDB" id="A0A967AW98"/>
<dbReference type="GO" id="GO:0008757">
    <property type="term" value="F:S-adenosylmethionine-dependent methyltransferase activity"/>
    <property type="evidence" value="ECO:0007669"/>
    <property type="project" value="InterPro"/>
</dbReference>
<dbReference type="EMBL" id="VIKU02000006">
    <property type="protein sequence ID" value="NHF61074.1"/>
    <property type="molecule type" value="Genomic_DNA"/>
</dbReference>
<dbReference type="InterPro" id="IPR013216">
    <property type="entry name" value="Methyltransf_11"/>
</dbReference>
<dbReference type="Gene3D" id="3.40.50.150">
    <property type="entry name" value="Vaccinia Virus protein VP39"/>
    <property type="match status" value="1"/>
</dbReference>
<name>A0A967AW98_9FLAO</name>
<keyword evidence="2" id="KW-0489">Methyltransferase</keyword>
<accession>A0A967AW98</accession>
<reference evidence="2" key="1">
    <citation type="submission" date="2019-07" db="EMBL/GenBank/DDBJ databases">
        <authorList>
            <person name="De-Chao Zhang Q."/>
        </authorList>
    </citation>
    <scope>NUCLEOTIDE SEQUENCE</scope>
    <source>
        <strain evidence="2">TP-CH-4</strain>
    </source>
</reference>